<comment type="subunit">
    <text evidence="10">Monomer.</text>
</comment>
<evidence type="ECO:0000313" key="15">
    <source>
        <dbReference type="Proteomes" id="UP000034163"/>
    </source>
</evidence>
<evidence type="ECO:0000256" key="3">
    <source>
        <dbReference type="ARBA" id="ARBA00005842"/>
    </source>
</evidence>
<name>A0A0G0Z2A8_UNCKA</name>
<dbReference type="GO" id="GO:0052381">
    <property type="term" value="F:tRNA dimethylallyltransferase activity"/>
    <property type="evidence" value="ECO:0007669"/>
    <property type="project" value="UniProtKB-UniRule"/>
</dbReference>
<dbReference type="EC" id="2.5.1.75" evidence="10"/>
<comment type="function">
    <text evidence="2 10 12">Catalyzes the transfer of a dimethylallyl group onto the adenine at position 37 in tRNAs that read codons beginning with uridine, leading to the formation of N6-(dimethylallyl)adenosine (i(6)A).</text>
</comment>
<comment type="caution">
    <text evidence="10">Lacks conserved residue(s) required for the propagation of feature annotation.</text>
</comment>
<evidence type="ECO:0000256" key="1">
    <source>
        <dbReference type="ARBA" id="ARBA00001946"/>
    </source>
</evidence>
<accession>A0A0G0Z2A8</accession>
<dbReference type="AlphaFoldDB" id="A0A0G0Z2A8"/>
<keyword evidence="4 10" id="KW-0808">Transferase</keyword>
<dbReference type="PATRIC" id="fig|1619112.3.peg.844"/>
<comment type="similarity">
    <text evidence="3 10 13">Belongs to the IPP transferase family.</text>
</comment>
<feature type="site" description="Interaction with substrate tRNA" evidence="10">
    <location>
        <position position="139"/>
    </location>
</feature>
<dbReference type="PANTHER" id="PTHR11088:SF60">
    <property type="entry name" value="TRNA DIMETHYLALLYLTRANSFERASE"/>
    <property type="match status" value="1"/>
</dbReference>
<dbReference type="SUPFAM" id="SSF52540">
    <property type="entry name" value="P-loop containing nucleoside triphosphate hydrolases"/>
    <property type="match status" value="1"/>
</dbReference>
<evidence type="ECO:0000256" key="10">
    <source>
        <dbReference type="HAMAP-Rule" id="MF_00185"/>
    </source>
</evidence>
<dbReference type="Pfam" id="PF01715">
    <property type="entry name" value="IPPT"/>
    <property type="match status" value="1"/>
</dbReference>
<evidence type="ECO:0000256" key="11">
    <source>
        <dbReference type="RuleBase" id="RU003783"/>
    </source>
</evidence>
<dbReference type="InterPro" id="IPR018022">
    <property type="entry name" value="IPT"/>
</dbReference>
<evidence type="ECO:0000256" key="4">
    <source>
        <dbReference type="ARBA" id="ARBA00022679"/>
    </source>
</evidence>
<feature type="region of interest" description="Interaction with substrate tRNA" evidence="10">
    <location>
        <begin position="38"/>
        <end position="41"/>
    </location>
</feature>
<protein>
    <recommendedName>
        <fullName evidence="10">tRNA dimethylallyltransferase</fullName>
        <ecNumber evidence="10">2.5.1.75</ecNumber>
    </recommendedName>
    <alternativeName>
        <fullName evidence="10">Dimethylallyl diphosphate:tRNA dimethylallyltransferase</fullName>
        <shortName evidence="10">DMAPP:tRNA dimethylallyltransferase</shortName>
        <shortName evidence="10">DMATase</shortName>
    </alternativeName>
    <alternativeName>
        <fullName evidence="10">Isopentenyl-diphosphate:tRNA isopentenyltransferase</fullName>
        <shortName evidence="10">IPP transferase</shortName>
        <shortName evidence="10">IPPT</shortName>
        <shortName evidence="10">IPTase</shortName>
    </alternativeName>
</protein>
<dbReference type="GO" id="GO:0006400">
    <property type="term" value="P:tRNA modification"/>
    <property type="evidence" value="ECO:0007669"/>
    <property type="project" value="TreeGrafter"/>
</dbReference>
<evidence type="ECO:0000256" key="12">
    <source>
        <dbReference type="RuleBase" id="RU003784"/>
    </source>
</evidence>
<evidence type="ECO:0000256" key="9">
    <source>
        <dbReference type="ARBA" id="ARBA00049563"/>
    </source>
</evidence>
<comment type="catalytic activity">
    <reaction evidence="9 10 11">
        <text>adenosine(37) in tRNA + dimethylallyl diphosphate = N(6)-dimethylallyladenosine(37) in tRNA + diphosphate</text>
        <dbReference type="Rhea" id="RHEA:26482"/>
        <dbReference type="Rhea" id="RHEA-COMP:10162"/>
        <dbReference type="Rhea" id="RHEA-COMP:10375"/>
        <dbReference type="ChEBI" id="CHEBI:33019"/>
        <dbReference type="ChEBI" id="CHEBI:57623"/>
        <dbReference type="ChEBI" id="CHEBI:74411"/>
        <dbReference type="ChEBI" id="CHEBI:74415"/>
        <dbReference type="EC" id="2.5.1.75"/>
    </reaction>
</comment>
<keyword evidence="8 10" id="KW-0460">Magnesium</keyword>
<keyword evidence="7 10" id="KW-0067">ATP-binding</keyword>
<evidence type="ECO:0000256" key="7">
    <source>
        <dbReference type="ARBA" id="ARBA00022840"/>
    </source>
</evidence>
<dbReference type="PANTHER" id="PTHR11088">
    <property type="entry name" value="TRNA DIMETHYLALLYLTRANSFERASE"/>
    <property type="match status" value="1"/>
</dbReference>
<proteinExistence type="inferred from homology"/>
<feature type="binding site" evidence="10">
    <location>
        <begin position="13"/>
        <end position="20"/>
    </location>
    <ligand>
        <name>ATP</name>
        <dbReference type="ChEBI" id="CHEBI:30616"/>
    </ligand>
</feature>
<dbReference type="Gene3D" id="1.10.20.140">
    <property type="match status" value="1"/>
</dbReference>
<dbReference type="NCBIfam" id="TIGR00174">
    <property type="entry name" value="miaA"/>
    <property type="match status" value="1"/>
</dbReference>
<comment type="caution">
    <text evidence="14">The sequence shown here is derived from an EMBL/GenBank/DDBJ whole genome shotgun (WGS) entry which is preliminary data.</text>
</comment>
<keyword evidence="6 10" id="KW-0547">Nucleotide-binding</keyword>
<dbReference type="Gene3D" id="3.40.50.300">
    <property type="entry name" value="P-loop containing nucleotide triphosphate hydrolases"/>
    <property type="match status" value="1"/>
</dbReference>
<evidence type="ECO:0000313" key="14">
    <source>
        <dbReference type="EMBL" id="KKS16111.1"/>
    </source>
</evidence>
<dbReference type="InterPro" id="IPR027417">
    <property type="entry name" value="P-loop_NTPase"/>
</dbReference>
<dbReference type="Proteomes" id="UP000034163">
    <property type="component" value="Unassembled WGS sequence"/>
</dbReference>
<dbReference type="InterPro" id="IPR039657">
    <property type="entry name" value="Dimethylallyltransferase"/>
</dbReference>
<evidence type="ECO:0000256" key="13">
    <source>
        <dbReference type="RuleBase" id="RU003785"/>
    </source>
</evidence>
<dbReference type="HAMAP" id="MF_00185">
    <property type="entry name" value="IPP_trans"/>
    <property type="match status" value="1"/>
</dbReference>
<evidence type="ECO:0000256" key="8">
    <source>
        <dbReference type="ARBA" id="ARBA00022842"/>
    </source>
</evidence>
<organism evidence="14 15">
    <name type="scientific">candidate division WWE3 bacterium GW2011_GWB1_41_6</name>
    <dbReference type="NCBI Taxonomy" id="1619112"/>
    <lineage>
        <taxon>Bacteria</taxon>
        <taxon>Katanobacteria</taxon>
    </lineage>
</organism>
<evidence type="ECO:0000256" key="5">
    <source>
        <dbReference type="ARBA" id="ARBA00022694"/>
    </source>
</evidence>
<keyword evidence="5 10" id="KW-0819">tRNA processing</keyword>
<comment type="cofactor">
    <cofactor evidence="1 10">
        <name>Mg(2+)</name>
        <dbReference type="ChEBI" id="CHEBI:18420"/>
    </cofactor>
</comment>
<evidence type="ECO:0000256" key="2">
    <source>
        <dbReference type="ARBA" id="ARBA00003213"/>
    </source>
</evidence>
<reference evidence="14 15" key="1">
    <citation type="journal article" date="2015" name="Nature">
        <title>rRNA introns, odd ribosomes, and small enigmatic genomes across a large radiation of phyla.</title>
        <authorList>
            <person name="Brown C.T."/>
            <person name="Hug L.A."/>
            <person name="Thomas B.C."/>
            <person name="Sharon I."/>
            <person name="Castelle C.J."/>
            <person name="Singh A."/>
            <person name="Wilkins M.J."/>
            <person name="Williams K.H."/>
            <person name="Banfield J.F."/>
        </authorList>
    </citation>
    <scope>NUCLEOTIDE SEQUENCE [LARGE SCALE GENOMIC DNA]</scope>
</reference>
<evidence type="ECO:0000256" key="6">
    <source>
        <dbReference type="ARBA" id="ARBA00022741"/>
    </source>
</evidence>
<feature type="site" description="Interaction with substrate tRNA" evidence="10">
    <location>
        <position position="116"/>
    </location>
</feature>
<sequence>MHTKNTKTFVILGPTSSGKTSLSVELCWKFNGEIISADSRQVYKYMDIGTGKISVNTGHEVKRLEDHWKLNCVKVWGYDLIEPGNYFSAYDFAGYGLGKIREIERAEKTTFIAGGTGFYIDALTGNAQIKASKPDFELRKMLENLTLEELQKKLTSLNLGTYKKLDHKNPMRLIRAIEKELTENTTTTPLPSFDNKKFVYIGLTAERSYLYNKADLWLESVWMNGLIGEVQKLIEIGYEHTPQLRGLVYKTVLAFIKGELSETEAIQRTKYDLHSYIRRQQTWFKKMSGIAWFDIAEKTFSQNVFNHVESYLRR</sequence>
<feature type="binding site" evidence="10">
    <location>
        <begin position="15"/>
        <end position="20"/>
    </location>
    <ligand>
        <name>substrate</name>
    </ligand>
</feature>
<dbReference type="EMBL" id="LCBS01000027">
    <property type="protein sequence ID" value="KKS16111.1"/>
    <property type="molecule type" value="Genomic_DNA"/>
</dbReference>
<dbReference type="GO" id="GO:0005524">
    <property type="term" value="F:ATP binding"/>
    <property type="evidence" value="ECO:0007669"/>
    <property type="project" value="UniProtKB-UniRule"/>
</dbReference>
<gene>
    <name evidence="10" type="primary">miaA</name>
    <name evidence="14" type="ORF">UU72_C0027G0004</name>
</gene>